<dbReference type="Proteomes" id="UP000029585">
    <property type="component" value="Unassembled WGS sequence"/>
</dbReference>
<dbReference type="InterPro" id="IPR010718">
    <property type="entry name" value="DUF1294"/>
</dbReference>
<dbReference type="HOGENOM" id="CLU_091970_3_0_9"/>
<sequence>MKYFLLWVLCASLLDFALMGVDKWKARHDRWRVPERAFFCVALLGGTPGALLGMWTFRHKTRHWYFRYGLPALLLVQLALGTWIAIRVF</sequence>
<dbReference type="PIRSF" id="PIRSF002599">
    <property type="entry name" value="Cold_shock_A"/>
    <property type="match status" value="1"/>
</dbReference>
<name>A0A096CRQ9_FLAPL</name>
<dbReference type="GO" id="GO:0003676">
    <property type="term" value="F:nucleic acid binding"/>
    <property type="evidence" value="ECO:0007669"/>
    <property type="project" value="InterPro"/>
</dbReference>
<evidence type="ECO:0000313" key="2">
    <source>
        <dbReference type="EMBL" id="KGF57477.1"/>
    </source>
</evidence>
<proteinExistence type="predicted"/>
<organism evidence="2 3">
    <name type="scientific">Flavonifractor plautii 1_3_50AFAA</name>
    <dbReference type="NCBI Taxonomy" id="742738"/>
    <lineage>
        <taxon>Bacteria</taxon>
        <taxon>Bacillati</taxon>
        <taxon>Bacillota</taxon>
        <taxon>Clostridia</taxon>
        <taxon>Eubacteriales</taxon>
        <taxon>Oscillospiraceae</taxon>
        <taxon>Flavonifractor</taxon>
    </lineage>
</organism>
<dbReference type="PATRIC" id="fig|742738.3.peg.121"/>
<dbReference type="GeneID" id="63975088"/>
<dbReference type="RefSeq" id="WP_007490880.1">
    <property type="nucleotide sequence ID" value="NZ_KN174161.1"/>
</dbReference>
<dbReference type="InterPro" id="IPR012156">
    <property type="entry name" value="Cold_shock_CspA"/>
</dbReference>
<gene>
    <name evidence="2" type="ORF">HMPREF9460_00115</name>
</gene>
<keyword evidence="1" id="KW-1133">Transmembrane helix</keyword>
<dbReference type="AlphaFoldDB" id="A0A096CRQ9"/>
<evidence type="ECO:0000256" key="1">
    <source>
        <dbReference type="SAM" id="Phobius"/>
    </source>
</evidence>
<feature type="transmembrane region" description="Helical" evidence="1">
    <location>
        <begin position="36"/>
        <end position="57"/>
    </location>
</feature>
<evidence type="ECO:0000313" key="3">
    <source>
        <dbReference type="Proteomes" id="UP000029585"/>
    </source>
</evidence>
<feature type="transmembrane region" description="Helical" evidence="1">
    <location>
        <begin position="64"/>
        <end position="86"/>
    </location>
</feature>
<dbReference type="eggNOG" id="COG3326">
    <property type="taxonomic scope" value="Bacteria"/>
</dbReference>
<protein>
    <recommendedName>
        <fullName evidence="4">DUF1294 domain-containing protein</fullName>
    </recommendedName>
</protein>
<reference evidence="2 3" key="1">
    <citation type="submission" date="2011-08" db="EMBL/GenBank/DDBJ databases">
        <title>The Genome Sequence of Clostridium orbiscindens 1_3_50AFAA.</title>
        <authorList>
            <consortium name="The Broad Institute Genome Sequencing Platform"/>
            <person name="Earl A."/>
            <person name="Ward D."/>
            <person name="Feldgarden M."/>
            <person name="Gevers D."/>
            <person name="Daigneault M."/>
            <person name="Strauss J."/>
            <person name="Allen-Vercoe E."/>
            <person name="Young S.K."/>
            <person name="Zeng Q."/>
            <person name="Gargeya S."/>
            <person name="Fitzgerald M."/>
            <person name="Haas B."/>
            <person name="Abouelleil A."/>
            <person name="Alvarado L."/>
            <person name="Arachchi H.M."/>
            <person name="Berlin A."/>
            <person name="Brown A."/>
            <person name="Chapman S.B."/>
            <person name="Chen Z."/>
            <person name="Dunbar C."/>
            <person name="Freedman E."/>
            <person name="Gearin G."/>
            <person name="Gellesch M."/>
            <person name="Goldberg J."/>
            <person name="Griggs A."/>
            <person name="Gujja S."/>
            <person name="Heiman D."/>
            <person name="Howarth C."/>
            <person name="Larson L."/>
            <person name="Lui A."/>
            <person name="MacDonald P.J.P."/>
            <person name="Montmayeur A."/>
            <person name="Murphy C."/>
            <person name="Neiman D."/>
            <person name="Pearson M."/>
            <person name="Priest M."/>
            <person name="Roberts A."/>
            <person name="Saif S."/>
            <person name="Shea T."/>
            <person name="Shenoy N."/>
            <person name="Sisk P."/>
            <person name="Stolte C."/>
            <person name="Sykes S."/>
            <person name="Wortman J."/>
            <person name="Nusbaum C."/>
            <person name="Birren B."/>
        </authorList>
    </citation>
    <scope>NUCLEOTIDE SEQUENCE [LARGE SCALE GENOMIC DNA]</scope>
    <source>
        <strain evidence="2 3">1_3_50AFAA</strain>
    </source>
</reference>
<comment type="caution">
    <text evidence="2">The sequence shown here is derived from an EMBL/GenBank/DDBJ whole genome shotgun (WGS) entry which is preliminary data.</text>
</comment>
<dbReference type="EMBL" id="ADLO01000004">
    <property type="protein sequence ID" value="KGF57477.1"/>
    <property type="molecule type" value="Genomic_DNA"/>
</dbReference>
<keyword evidence="1" id="KW-0812">Transmembrane</keyword>
<keyword evidence="3" id="KW-1185">Reference proteome</keyword>
<keyword evidence="1" id="KW-0472">Membrane</keyword>
<dbReference type="Pfam" id="PF06961">
    <property type="entry name" value="DUF1294"/>
    <property type="match status" value="1"/>
</dbReference>
<evidence type="ECO:0008006" key="4">
    <source>
        <dbReference type="Google" id="ProtNLM"/>
    </source>
</evidence>
<accession>A0A096CRQ9</accession>